<dbReference type="InterPro" id="IPR017872">
    <property type="entry name" value="Pyrmidine_PPase_CS"/>
</dbReference>
<dbReference type="InterPro" id="IPR000312">
    <property type="entry name" value="Glycosyl_Trfase_fam3"/>
</dbReference>
<evidence type="ECO:0000256" key="2">
    <source>
        <dbReference type="ARBA" id="ARBA00011738"/>
    </source>
</evidence>
<dbReference type="InterPro" id="IPR035902">
    <property type="entry name" value="Nuc_phospho_transferase"/>
</dbReference>
<dbReference type="InterPro" id="IPR036320">
    <property type="entry name" value="Glycosyl_Trfase_fam3_N_dom_sf"/>
</dbReference>
<evidence type="ECO:0000313" key="7">
    <source>
        <dbReference type="Proteomes" id="UP000005868"/>
    </source>
</evidence>
<dbReference type="Pfam" id="PF00591">
    <property type="entry name" value="Glycos_transf_3"/>
    <property type="match status" value="1"/>
</dbReference>
<evidence type="ECO:0000256" key="1">
    <source>
        <dbReference type="ARBA" id="ARBA00006915"/>
    </source>
</evidence>
<comment type="similarity">
    <text evidence="1">Belongs to the thymidine/pyrimidine-nucleoside phosphorylase family.</text>
</comment>
<dbReference type="STRING" id="580340.Tlie_0889"/>
<accession>G7V9S2</accession>
<proteinExistence type="inferred from homology"/>
<dbReference type="PROSITE" id="PS00647">
    <property type="entry name" value="THYMID_PHOSPHORYLASE"/>
    <property type="match status" value="1"/>
</dbReference>
<dbReference type="NCBIfam" id="NF004490">
    <property type="entry name" value="PRK05820.1"/>
    <property type="match status" value="1"/>
</dbReference>
<dbReference type="GO" id="GO:0009032">
    <property type="term" value="F:thymidine phosphorylase activity"/>
    <property type="evidence" value="ECO:0007669"/>
    <property type="project" value="UniProtKB-EC"/>
</dbReference>
<evidence type="ECO:0000256" key="4">
    <source>
        <dbReference type="ARBA" id="ARBA00022679"/>
    </source>
</evidence>
<keyword evidence="7" id="KW-1185">Reference proteome</keyword>
<evidence type="ECO:0000256" key="3">
    <source>
        <dbReference type="ARBA" id="ARBA00022676"/>
    </source>
</evidence>
<keyword evidence="3 6" id="KW-0328">Glycosyltransferase</keyword>
<dbReference type="InterPro" id="IPR018090">
    <property type="entry name" value="Pyrmidine_PPas_bac/euk"/>
</dbReference>
<protein>
    <submittedName>
        <fullName evidence="6">Thymidine phosphorylase</fullName>
        <ecNumber evidence="6">2.4.2.4</ecNumber>
    </submittedName>
</protein>
<dbReference type="InterPro" id="IPR013102">
    <property type="entry name" value="PYNP_C"/>
</dbReference>
<dbReference type="GO" id="GO:0006206">
    <property type="term" value="P:pyrimidine nucleobase metabolic process"/>
    <property type="evidence" value="ECO:0007669"/>
    <property type="project" value="InterPro"/>
</dbReference>
<sequence length="438" mass="47143">MLDILAFIEQKRDGKVHDSIQIENFVRGCMDGSVPDYQIAAWLMAVYFRSLNSEELISFTRALADSGDKIVFPEDMVVLDKHSTGGVGDKTTLIVIPIVSSLGVPIAKLSGRGLGFTGGTIDKLSSIPGISLQLEAREFINQVMEIGCAISGHSKALAPAEGFFYALRDVTGTVPSIPLIASSIVSKKLAGGANRFVFDVKFGNGAFMKKKDESIALAETLVGLAKAFDKKALALLTNMNAPLGRWVGNSAEVQEALDVLRGDGPQDTRNLCLSLSAAMLLIADRVKTMEEGIACAQKAIESGKALRQFKKLIEFQKGRLSDAVLAGEEMMPLAGKIAEVKSDREGYITACNALNVGLALRKLGGGRMKKGENIDLTVAIELLKKTKDHVDAKEPMARIYFNNENSLEEALNLIRDAFVVGEAPPSSELLVERIIGID</sequence>
<dbReference type="FunFam" id="3.40.1030.10:FF:000003">
    <property type="entry name" value="Pyrimidine-nucleoside phosphorylase"/>
    <property type="match status" value="1"/>
</dbReference>
<organism evidence="6 7">
    <name type="scientific">Thermovirga lienii (strain ATCC BAA-1197 / DSM 17291 / Cas60314)</name>
    <dbReference type="NCBI Taxonomy" id="580340"/>
    <lineage>
        <taxon>Bacteria</taxon>
        <taxon>Thermotogati</taxon>
        <taxon>Synergistota</taxon>
        <taxon>Synergistia</taxon>
        <taxon>Synergistales</taxon>
        <taxon>Thermovirgaceae</taxon>
        <taxon>Thermovirga</taxon>
    </lineage>
</organism>
<evidence type="ECO:0000259" key="5">
    <source>
        <dbReference type="SMART" id="SM00941"/>
    </source>
</evidence>
<dbReference type="PIRSF" id="PIRSF000478">
    <property type="entry name" value="TP_PyNP"/>
    <property type="match status" value="1"/>
</dbReference>
<dbReference type="SUPFAM" id="SSF47648">
    <property type="entry name" value="Nucleoside phosphorylase/phosphoribosyltransferase N-terminal domain"/>
    <property type="match status" value="1"/>
</dbReference>
<dbReference type="OrthoDB" id="9763887at2"/>
<dbReference type="GO" id="GO:0004645">
    <property type="term" value="F:1,4-alpha-oligoglucan phosphorylase activity"/>
    <property type="evidence" value="ECO:0007669"/>
    <property type="project" value="InterPro"/>
</dbReference>
<reference evidence="7" key="1">
    <citation type="submission" date="2011-10" db="EMBL/GenBank/DDBJ databases">
        <title>The complete genome of chromosome of Thermovirga lienii DSM 17291.</title>
        <authorList>
            <consortium name="US DOE Joint Genome Institute (JGI-PGF)"/>
            <person name="Lucas S."/>
            <person name="Copeland A."/>
            <person name="Lapidus A."/>
            <person name="Glavina del Rio T."/>
            <person name="Dalin E."/>
            <person name="Tice H."/>
            <person name="Bruce D."/>
            <person name="Goodwin L."/>
            <person name="Pitluck S."/>
            <person name="Peters L."/>
            <person name="Mikhailova N."/>
            <person name="Saunders E."/>
            <person name="Kyrpides N."/>
            <person name="Mavromatis K."/>
            <person name="Ivanova N."/>
            <person name="Last F.I."/>
            <person name="Brettin T."/>
            <person name="Detter J.C."/>
            <person name="Han C."/>
            <person name="Larimer F."/>
            <person name="Land M."/>
            <person name="Hauser L."/>
            <person name="Markowitz V."/>
            <person name="Cheng J.-F."/>
            <person name="Hugenholtz P."/>
            <person name="Woyke T."/>
            <person name="Wu D."/>
            <person name="Spring S."/>
            <person name="Schroeder M."/>
            <person name="Brambilla E.-M."/>
            <person name="Klenk H.-P."/>
            <person name="Eisen J.A."/>
        </authorList>
    </citation>
    <scope>NUCLEOTIDE SEQUENCE [LARGE SCALE GENOMIC DNA]</scope>
    <source>
        <strain evidence="7">ATCC BAA-1197 / DSM 17291 / Cas60314</strain>
    </source>
</reference>
<name>G7V9S2_THELD</name>
<dbReference type="EMBL" id="CP003096">
    <property type="protein sequence ID" value="AER66622.1"/>
    <property type="molecule type" value="Genomic_DNA"/>
</dbReference>
<dbReference type="HOGENOM" id="CLU_025040_0_1_0"/>
<evidence type="ECO:0000313" key="6">
    <source>
        <dbReference type="EMBL" id="AER66622.1"/>
    </source>
</evidence>
<dbReference type="Gene3D" id="1.20.970.10">
    <property type="entry name" value="Transferase, Pyrimidine Nucleoside Phosphorylase, Chain C"/>
    <property type="match status" value="1"/>
</dbReference>
<dbReference type="Gene3D" id="3.40.1030.10">
    <property type="entry name" value="Nucleoside phosphorylase/phosphoribosyltransferase catalytic domain"/>
    <property type="match status" value="1"/>
</dbReference>
<comment type="subunit">
    <text evidence="2">Homodimer.</text>
</comment>
<dbReference type="SUPFAM" id="SSF52418">
    <property type="entry name" value="Nucleoside phosphorylase/phosphoribosyltransferase catalytic domain"/>
    <property type="match status" value="1"/>
</dbReference>
<dbReference type="Pfam" id="PF07831">
    <property type="entry name" value="PYNP_C"/>
    <property type="match status" value="1"/>
</dbReference>
<dbReference type="NCBIfam" id="TIGR02644">
    <property type="entry name" value="Y_phosphoryl"/>
    <property type="match status" value="1"/>
</dbReference>
<dbReference type="Gene3D" id="3.90.1170.30">
    <property type="entry name" value="Pyrimidine nucleoside phosphorylase-like, C-terminal domain"/>
    <property type="match status" value="1"/>
</dbReference>
<gene>
    <name evidence="6" type="ordered locus">Tlie_0889</name>
</gene>
<dbReference type="EC" id="2.4.2.4" evidence="6"/>
<dbReference type="AlphaFoldDB" id="G7V9S2"/>
<dbReference type="PANTHER" id="PTHR10515:SF0">
    <property type="entry name" value="THYMIDINE PHOSPHORYLASE"/>
    <property type="match status" value="1"/>
</dbReference>
<dbReference type="GO" id="GO:0006213">
    <property type="term" value="P:pyrimidine nucleoside metabolic process"/>
    <property type="evidence" value="ECO:0007669"/>
    <property type="project" value="InterPro"/>
</dbReference>
<dbReference type="InterPro" id="IPR017459">
    <property type="entry name" value="Glycosyl_Trfase_fam3_N_dom"/>
</dbReference>
<dbReference type="Proteomes" id="UP000005868">
    <property type="component" value="Chromosome"/>
</dbReference>
<dbReference type="InterPro" id="IPR000053">
    <property type="entry name" value="Thymidine/pyrmidine_PPase"/>
</dbReference>
<keyword evidence="4 6" id="KW-0808">Transferase</keyword>
<dbReference type="PANTHER" id="PTHR10515">
    <property type="entry name" value="THYMIDINE PHOSPHORYLASE"/>
    <property type="match status" value="1"/>
</dbReference>
<dbReference type="eggNOG" id="COG0213">
    <property type="taxonomic scope" value="Bacteria"/>
</dbReference>
<reference evidence="6 7" key="2">
    <citation type="journal article" date="2012" name="Stand. Genomic Sci.">
        <title>Genome sequence of the moderately thermophilic, amino-acid-degrading and sulfur-reducing bacterium Thermovirga lienii type strain (Cas60314(T)).</title>
        <authorList>
            <person name="Goker M."/>
            <person name="Saunders E."/>
            <person name="Lapidus A."/>
            <person name="Nolan M."/>
            <person name="Lucas S."/>
            <person name="Hammon N."/>
            <person name="Deshpande S."/>
            <person name="Cheng J.F."/>
            <person name="Han C."/>
            <person name="Tapia R."/>
            <person name="Goodwin L.A."/>
            <person name="Pitluck S."/>
            <person name="Liolios K."/>
            <person name="Mavromatis K."/>
            <person name="Pagani I."/>
            <person name="Ivanova N."/>
            <person name="Mikhailova N."/>
            <person name="Pati A."/>
            <person name="Chen A."/>
            <person name="Palaniappan K."/>
            <person name="Land M."/>
            <person name="Chang Y.J."/>
            <person name="Jeffries C.D."/>
            <person name="Brambilla E.M."/>
            <person name="Rohde M."/>
            <person name="Spring S."/>
            <person name="Detter J.C."/>
            <person name="Woyke T."/>
            <person name="Bristow J."/>
            <person name="Eisen J.A."/>
            <person name="Markowitz V."/>
            <person name="Hugenholtz P."/>
            <person name="Kyrpides N.C."/>
            <person name="Klenk H.P."/>
        </authorList>
    </citation>
    <scope>NUCLEOTIDE SEQUENCE [LARGE SCALE GENOMIC DNA]</scope>
    <source>
        <strain evidence="7">ATCC BAA-1197 / DSM 17291 / Cas60314</strain>
    </source>
</reference>
<dbReference type="SMART" id="SM00941">
    <property type="entry name" value="PYNP_C"/>
    <property type="match status" value="1"/>
</dbReference>
<dbReference type="GO" id="GO:0005829">
    <property type="term" value="C:cytosol"/>
    <property type="evidence" value="ECO:0007669"/>
    <property type="project" value="TreeGrafter"/>
</dbReference>
<dbReference type="KEGG" id="tli:Tlie_0889"/>
<dbReference type="InterPro" id="IPR036566">
    <property type="entry name" value="PYNP-like_C_sf"/>
</dbReference>
<feature type="domain" description="Pyrimidine nucleoside phosphorylase C-terminal" evidence="5">
    <location>
        <begin position="347"/>
        <end position="421"/>
    </location>
</feature>
<dbReference type="SUPFAM" id="SSF54680">
    <property type="entry name" value="Pyrimidine nucleoside phosphorylase C-terminal domain"/>
    <property type="match status" value="1"/>
</dbReference>
<dbReference type="Pfam" id="PF02885">
    <property type="entry name" value="Glycos_trans_3N"/>
    <property type="match status" value="1"/>
</dbReference>